<reference evidence="2 3" key="1">
    <citation type="submission" date="2023-09" db="EMBL/GenBank/DDBJ databases">
        <authorList>
            <person name="Rey-Velasco X."/>
        </authorList>
    </citation>
    <scope>NUCLEOTIDE SEQUENCE [LARGE SCALE GENOMIC DNA]</scope>
    <source>
        <strain evidence="2 3">F297</strain>
    </source>
</reference>
<accession>A0ABU3CY25</accession>
<keyword evidence="2" id="KW-0560">Oxidoreductase</keyword>
<evidence type="ECO:0000256" key="1">
    <source>
        <dbReference type="SAM" id="MobiDB-lite"/>
    </source>
</evidence>
<dbReference type="RefSeq" id="WP_311485401.1">
    <property type="nucleotide sequence ID" value="NZ_JAVRHP010000096.1"/>
</dbReference>
<proteinExistence type="predicted"/>
<name>A0ABU3CY25_9FLAO</name>
<feature type="region of interest" description="Disordered" evidence="1">
    <location>
        <begin position="133"/>
        <end position="163"/>
    </location>
</feature>
<comment type="caution">
    <text evidence="2">The sequence shown here is derived from an EMBL/GenBank/DDBJ whole genome shotgun (WGS) entry which is preliminary data.</text>
</comment>
<evidence type="ECO:0000313" key="2">
    <source>
        <dbReference type="EMBL" id="MDT0651275.1"/>
    </source>
</evidence>
<dbReference type="EMBL" id="JAVRHP010000096">
    <property type="protein sequence ID" value="MDT0651275.1"/>
    <property type="molecule type" value="Genomic_DNA"/>
</dbReference>
<evidence type="ECO:0000313" key="3">
    <source>
        <dbReference type="Proteomes" id="UP001248819"/>
    </source>
</evidence>
<protein>
    <submittedName>
        <fullName evidence="2">Gluconate 2-dehydrogenase subunit 3 family protein</fullName>
        <ecNumber evidence="2">1.-.-.-</ecNumber>
    </submittedName>
</protein>
<sequence length="226" mass="25144">MNRRQALKNIGLGAGIMVVGPTTLGLLQSCKNERNYEWEPTFLSAANGFALTRILDVIIPTTDTPGAGDLNIAEFLDSYINEVASEESQKEFKESADAFSRAFENMFDKGVGEGSEEEYEQIIERYLRATPEERESYVKRNTETQDPQDKDPAEDNEGVDTNLKYSGISADAGAYSYLRNVREMAIWAWKTSEEVGENVLWYDPIPGEYIPCGPVEELGGGKAMSL</sequence>
<dbReference type="GO" id="GO:0016491">
    <property type="term" value="F:oxidoreductase activity"/>
    <property type="evidence" value="ECO:0007669"/>
    <property type="project" value="UniProtKB-KW"/>
</dbReference>
<dbReference type="Proteomes" id="UP001248819">
    <property type="component" value="Unassembled WGS sequence"/>
</dbReference>
<keyword evidence="3" id="KW-1185">Reference proteome</keyword>
<feature type="compositionally biased region" description="Basic and acidic residues" evidence="1">
    <location>
        <begin position="133"/>
        <end position="153"/>
    </location>
</feature>
<gene>
    <name evidence="2" type="ORF">RM529_14060</name>
</gene>
<organism evidence="2 3">
    <name type="scientific">Autumnicola edwardsiae</name>
    <dbReference type="NCBI Taxonomy" id="3075594"/>
    <lineage>
        <taxon>Bacteria</taxon>
        <taxon>Pseudomonadati</taxon>
        <taxon>Bacteroidota</taxon>
        <taxon>Flavobacteriia</taxon>
        <taxon>Flavobacteriales</taxon>
        <taxon>Flavobacteriaceae</taxon>
        <taxon>Autumnicola</taxon>
    </lineage>
</organism>
<dbReference type="EC" id="1.-.-.-" evidence="2"/>
<dbReference type="InterPro" id="IPR027056">
    <property type="entry name" value="Gluconate_2DH_su3"/>
</dbReference>
<dbReference type="Pfam" id="PF13618">
    <property type="entry name" value="Gluconate_2-dh3"/>
    <property type="match status" value="1"/>
</dbReference>
<dbReference type="PROSITE" id="PS51257">
    <property type="entry name" value="PROKAR_LIPOPROTEIN"/>
    <property type="match status" value="1"/>
</dbReference>